<evidence type="ECO:0000256" key="5">
    <source>
        <dbReference type="PROSITE-ProRule" id="PRU00309"/>
    </source>
</evidence>
<organism evidence="8 9">
    <name type="scientific">Fundulus heteroclitus</name>
    <name type="common">Killifish</name>
    <name type="synonym">Mummichog</name>
    <dbReference type="NCBI Taxonomy" id="8078"/>
    <lineage>
        <taxon>Eukaryota</taxon>
        <taxon>Metazoa</taxon>
        <taxon>Chordata</taxon>
        <taxon>Craniata</taxon>
        <taxon>Vertebrata</taxon>
        <taxon>Euteleostomi</taxon>
        <taxon>Actinopterygii</taxon>
        <taxon>Neopterygii</taxon>
        <taxon>Teleostei</taxon>
        <taxon>Neoteleostei</taxon>
        <taxon>Acanthomorphata</taxon>
        <taxon>Ovalentaria</taxon>
        <taxon>Atherinomorphae</taxon>
        <taxon>Cyprinodontiformes</taxon>
        <taxon>Fundulidae</taxon>
        <taxon>Fundulus</taxon>
    </lineage>
</organism>
<keyword evidence="9" id="KW-1185">Reference proteome</keyword>
<evidence type="ECO:0000256" key="1">
    <source>
        <dbReference type="ARBA" id="ARBA00022723"/>
    </source>
</evidence>
<reference evidence="8" key="1">
    <citation type="submission" date="2025-08" db="UniProtKB">
        <authorList>
            <consortium name="Ensembl"/>
        </authorList>
    </citation>
    <scope>IDENTIFICATION</scope>
</reference>
<evidence type="ECO:0000313" key="9">
    <source>
        <dbReference type="Proteomes" id="UP000265000"/>
    </source>
</evidence>
<comment type="function">
    <text evidence="6">DNA-binding transcription regulator that regulates endothelial cell proliferation and G1/S cell-cycle progression. Specifically binds the 5'-[AT]NTNN[GT]GGCA[AGT]-3' core DNA sequence and acts by modulating expression of pRB-E2F cell-cycle target genes.</text>
</comment>
<dbReference type="GO" id="GO:0043565">
    <property type="term" value="F:sequence-specific DNA binding"/>
    <property type="evidence" value="ECO:0007669"/>
    <property type="project" value="UniProtKB-UniRule"/>
</dbReference>
<dbReference type="SUPFAM" id="SSF57716">
    <property type="entry name" value="Glucocorticoid receptor-like (DNA-binding domain)"/>
    <property type="match status" value="1"/>
</dbReference>
<proteinExistence type="inferred from homology"/>
<dbReference type="GO" id="GO:0001935">
    <property type="term" value="P:endothelial cell proliferation"/>
    <property type="evidence" value="ECO:0007669"/>
    <property type="project" value="UniProtKB-UniRule"/>
</dbReference>
<dbReference type="InterPro" id="IPR006612">
    <property type="entry name" value="THAP_Znf"/>
</dbReference>
<keyword evidence="6" id="KW-0804">Transcription</keyword>
<dbReference type="GO" id="GO:0005654">
    <property type="term" value="C:nucleoplasm"/>
    <property type="evidence" value="ECO:0007669"/>
    <property type="project" value="UniProtKB-SubCell"/>
</dbReference>
<dbReference type="GeneTree" id="ENSGT00940000175650"/>
<comment type="subcellular location">
    <subcellularLocation>
        <location evidence="6">Nucleus</location>
        <location evidence="6">Nucleoplasm</location>
    </subcellularLocation>
</comment>
<keyword evidence="3" id="KW-0862">Zinc</keyword>
<reference evidence="8" key="2">
    <citation type="submission" date="2025-09" db="UniProtKB">
        <authorList>
            <consortium name="Ensembl"/>
        </authorList>
    </citation>
    <scope>IDENTIFICATION</scope>
</reference>
<evidence type="ECO:0000256" key="6">
    <source>
        <dbReference type="RuleBase" id="RU369073"/>
    </source>
</evidence>
<keyword evidence="6" id="KW-0805">Transcription regulation</keyword>
<accession>A0A3Q2NZW9</accession>
<keyword evidence="2 5" id="KW-0863">Zinc-finger</keyword>
<keyword evidence="6" id="KW-0131">Cell cycle</keyword>
<evidence type="ECO:0000256" key="4">
    <source>
        <dbReference type="ARBA" id="ARBA00023125"/>
    </source>
</evidence>
<dbReference type="PANTHER" id="PTHR46600:SF11">
    <property type="entry name" value="THAP DOMAIN-CONTAINING PROTEIN 10"/>
    <property type="match status" value="1"/>
</dbReference>
<evidence type="ECO:0000313" key="8">
    <source>
        <dbReference type="Ensembl" id="ENSFHEP00000005171.1"/>
    </source>
</evidence>
<evidence type="ECO:0000256" key="3">
    <source>
        <dbReference type="ARBA" id="ARBA00022833"/>
    </source>
</evidence>
<dbReference type="AlphaFoldDB" id="A0A3Q2NZW9"/>
<dbReference type="PANTHER" id="PTHR46600">
    <property type="entry name" value="THAP DOMAIN-CONTAINING"/>
    <property type="match status" value="1"/>
</dbReference>
<keyword evidence="1" id="KW-0479">Metal-binding</keyword>
<evidence type="ECO:0000259" key="7">
    <source>
        <dbReference type="PROSITE" id="PS50950"/>
    </source>
</evidence>
<comment type="similarity">
    <text evidence="6">Belongs to the THAP1 family.</text>
</comment>
<name>A0A3Q2NZW9_FUNHE</name>
<dbReference type="InterPro" id="IPR038441">
    <property type="entry name" value="THAP_Znf_sf"/>
</dbReference>
<feature type="domain" description="THAP-type" evidence="7">
    <location>
        <begin position="1"/>
        <end position="107"/>
    </location>
</feature>
<keyword evidence="4 5" id="KW-0238">DNA-binding</keyword>
<dbReference type="PROSITE" id="PS50950">
    <property type="entry name" value="ZF_THAP"/>
    <property type="match status" value="1"/>
</dbReference>
<protein>
    <recommendedName>
        <fullName evidence="6">THAP domain-containing protein 1</fullName>
    </recommendedName>
</protein>
<sequence>MPTTCAPGCTQRHSKSSDVRFFRLPKDEERRKKWIFSLKRMQADNPNGLWEPSYHDRICSLHFISGKYNLILHQLLFYLNNYINKKLGYILKSRGKRLFRNNIRTCTMYANPLA</sequence>
<dbReference type="Gene3D" id="6.20.210.20">
    <property type="entry name" value="THAP domain"/>
    <property type="match status" value="1"/>
</dbReference>
<dbReference type="GO" id="GO:0008270">
    <property type="term" value="F:zinc ion binding"/>
    <property type="evidence" value="ECO:0007669"/>
    <property type="project" value="UniProtKB-KW"/>
</dbReference>
<dbReference type="GO" id="GO:0003700">
    <property type="term" value="F:DNA-binding transcription factor activity"/>
    <property type="evidence" value="ECO:0007669"/>
    <property type="project" value="UniProtKB-UniRule"/>
</dbReference>
<dbReference type="Proteomes" id="UP000265000">
    <property type="component" value="Unplaced"/>
</dbReference>
<keyword evidence="6" id="KW-0175">Coiled coil</keyword>
<keyword evidence="6" id="KW-0539">Nucleus</keyword>
<evidence type="ECO:0000256" key="2">
    <source>
        <dbReference type="ARBA" id="ARBA00022771"/>
    </source>
</evidence>
<dbReference type="Pfam" id="PF05485">
    <property type="entry name" value="THAP"/>
    <property type="match status" value="1"/>
</dbReference>
<dbReference type="InterPro" id="IPR026516">
    <property type="entry name" value="THAP1/10"/>
</dbReference>
<dbReference type="Ensembl" id="ENSFHET00000007621.1">
    <property type="protein sequence ID" value="ENSFHEP00000005171.1"/>
    <property type="gene ID" value="ENSFHEG00000006113.1"/>
</dbReference>